<dbReference type="RefSeq" id="XP_017304236.1">
    <property type="nucleotide sequence ID" value="XM_017448747.1"/>
</dbReference>
<feature type="compositionally biased region" description="Pro residues" evidence="1">
    <location>
        <begin position="35"/>
        <end position="49"/>
    </location>
</feature>
<protein>
    <submittedName>
        <fullName evidence="3">Leucine-rich repeat extensin-like protein 3</fullName>
    </submittedName>
</protein>
<keyword evidence="2" id="KW-1185">Reference proteome</keyword>
<evidence type="ECO:0000256" key="1">
    <source>
        <dbReference type="SAM" id="MobiDB-lite"/>
    </source>
</evidence>
<dbReference type="PaxDb" id="121845-A0A1S4EPY1"/>
<dbReference type="GeneID" id="108253921"/>
<feature type="region of interest" description="Disordered" evidence="1">
    <location>
        <begin position="105"/>
        <end position="127"/>
    </location>
</feature>
<gene>
    <name evidence="3" type="primary">LOC108253921</name>
</gene>
<reference evidence="3" key="1">
    <citation type="submission" date="2025-08" db="UniProtKB">
        <authorList>
            <consortium name="RefSeq"/>
        </authorList>
    </citation>
    <scope>IDENTIFICATION</scope>
</reference>
<dbReference type="KEGG" id="dci:108253921"/>
<dbReference type="Proteomes" id="UP000079169">
    <property type="component" value="Unplaced"/>
</dbReference>
<dbReference type="AlphaFoldDB" id="A0A1S4EPY1"/>
<accession>A0A1S4EPY1</accession>
<name>A0A1S4EPY1_DIACI</name>
<evidence type="ECO:0000313" key="3">
    <source>
        <dbReference type="RefSeq" id="XP_017304236.1"/>
    </source>
</evidence>
<organism evidence="2 3">
    <name type="scientific">Diaphorina citri</name>
    <name type="common">Asian citrus psyllid</name>
    <dbReference type="NCBI Taxonomy" id="121845"/>
    <lineage>
        <taxon>Eukaryota</taxon>
        <taxon>Metazoa</taxon>
        <taxon>Ecdysozoa</taxon>
        <taxon>Arthropoda</taxon>
        <taxon>Hexapoda</taxon>
        <taxon>Insecta</taxon>
        <taxon>Pterygota</taxon>
        <taxon>Neoptera</taxon>
        <taxon>Paraneoptera</taxon>
        <taxon>Hemiptera</taxon>
        <taxon>Sternorrhyncha</taxon>
        <taxon>Psylloidea</taxon>
        <taxon>Psyllidae</taxon>
        <taxon>Diaphorininae</taxon>
        <taxon>Diaphorina</taxon>
    </lineage>
</organism>
<proteinExistence type="predicted"/>
<feature type="region of interest" description="Disordered" evidence="1">
    <location>
        <begin position="30"/>
        <end position="49"/>
    </location>
</feature>
<evidence type="ECO:0000313" key="2">
    <source>
        <dbReference type="Proteomes" id="UP000079169"/>
    </source>
</evidence>
<sequence>MHPIPSQNAPTTTMPTSFIHWPVYPDVPGHRVESTPPPGPVPIPMQPPPWLSQLHVHPSTQQQIVFRPPLPLPPPPPIPVHSANPFHERWRTNLNPVFTHLENNGHFSGEHSPPNMMDFQTGLTSHQ</sequence>